<sequence length="329" mass="37138">MSSKRRTFHVDWDSPSHETGTVKRRPVSLSASFSASLNDRFENVEYYELQDCAGGYGLRRLELLESGSVESIAAEDILATKVSVTVNDNENYLGCPRLSHSRREKDSDLEKFKALAQVKRVLVNERRPPQEHSGNLGKLERNFLKHSLAKDKFHKKEIKNEADKRLENIDKIFGEIRSQDLSSEKVEIRKVFDLKLHCEPIEWKPTVCRAICRSDSLKSNRSLIPRPKIARSCRTRGLVSSSSESSGFGSPLSPLSPQQDLLIKKETTKDIIKTSDSKSSGIGSPVSPSSPLSPESQKYSAFHLIQLQLEKLRNCPCEERQAEVIFVIL</sequence>
<name>A0A4S2L5U6_9HYME</name>
<dbReference type="AlphaFoldDB" id="A0A4S2L5U6"/>
<comment type="caution">
    <text evidence="2">The sequence shown here is derived from an EMBL/GenBank/DDBJ whole genome shotgun (WGS) entry which is preliminary data.</text>
</comment>
<evidence type="ECO:0000256" key="1">
    <source>
        <dbReference type="SAM" id="MobiDB-lite"/>
    </source>
</evidence>
<evidence type="ECO:0000313" key="2">
    <source>
        <dbReference type="EMBL" id="TGZ55958.1"/>
    </source>
</evidence>
<dbReference type="Proteomes" id="UP000310200">
    <property type="component" value="Unassembled WGS sequence"/>
</dbReference>
<feature type="region of interest" description="Disordered" evidence="1">
    <location>
        <begin position="272"/>
        <end position="295"/>
    </location>
</feature>
<feature type="compositionally biased region" description="Low complexity" evidence="1">
    <location>
        <begin position="277"/>
        <end position="295"/>
    </location>
</feature>
<feature type="region of interest" description="Disordered" evidence="1">
    <location>
        <begin position="1"/>
        <end position="25"/>
    </location>
</feature>
<accession>A0A4S2L5U6</accession>
<protein>
    <submittedName>
        <fullName evidence="2">Uncharacterized protein</fullName>
    </submittedName>
</protein>
<evidence type="ECO:0000313" key="3">
    <source>
        <dbReference type="Proteomes" id="UP000310200"/>
    </source>
</evidence>
<organism evidence="2 3">
    <name type="scientific">Temnothorax longispinosus</name>
    <dbReference type="NCBI Taxonomy" id="300112"/>
    <lineage>
        <taxon>Eukaryota</taxon>
        <taxon>Metazoa</taxon>
        <taxon>Ecdysozoa</taxon>
        <taxon>Arthropoda</taxon>
        <taxon>Hexapoda</taxon>
        <taxon>Insecta</taxon>
        <taxon>Pterygota</taxon>
        <taxon>Neoptera</taxon>
        <taxon>Endopterygota</taxon>
        <taxon>Hymenoptera</taxon>
        <taxon>Apocrita</taxon>
        <taxon>Aculeata</taxon>
        <taxon>Formicoidea</taxon>
        <taxon>Formicidae</taxon>
        <taxon>Myrmicinae</taxon>
        <taxon>Temnothorax</taxon>
    </lineage>
</organism>
<proteinExistence type="predicted"/>
<gene>
    <name evidence="2" type="ORF">DBV15_08020</name>
</gene>
<reference evidence="2 3" key="1">
    <citation type="journal article" date="2019" name="Philos. Trans. R. Soc. Lond., B, Biol. Sci.">
        <title>Ant behaviour and brain gene expression of defending hosts depend on the ecological success of the intruding social parasite.</title>
        <authorList>
            <person name="Kaur R."/>
            <person name="Stoldt M."/>
            <person name="Jongepier E."/>
            <person name="Feldmeyer B."/>
            <person name="Menzel F."/>
            <person name="Bornberg-Bauer E."/>
            <person name="Foitzik S."/>
        </authorList>
    </citation>
    <scope>NUCLEOTIDE SEQUENCE [LARGE SCALE GENOMIC DNA]</scope>
    <source>
        <tissue evidence="2">Whole body</tissue>
    </source>
</reference>
<keyword evidence="3" id="KW-1185">Reference proteome</keyword>
<dbReference type="EMBL" id="QBLH01000379">
    <property type="protein sequence ID" value="TGZ55958.1"/>
    <property type="molecule type" value="Genomic_DNA"/>
</dbReference>